<dbReference type="OrthoDB" id="338531at2759"/>
<dbReference type="GO" id="GO:0003677">
    <property type="term" value="F:DNA binding"/>
    <property type="evidence" value="ECO:0007669"/>
    <property type="project" value="InterPro"/>
</dbReference>
<dbReference type="PANTHER" id="PTHR22970:SF14">
    <property type="entry name" value="AT-RICH INTERACTIVE DOMAIN-CONTAINING PROTEIN 2"/>
    <property type="match status" value="1"/>
</dbReference>
<sequence length="764" mass="86740">MAPQKNVHTIDRTDEYNEFIEKLRAFHEARGTHFDAEPKVGTTHVDLLKTFNHIVENGGYDKVTDEKLAWRKMAAGLGLFSNNEASTAFQLKQMFYKYLAADCKLQATMAKCSPASLHPLGPNIYVRCLAALRSNILAEEGFALNHLVKISYERGDKYKFDSFPGLAEGLVEKALQVSELFYKNLRWTIVYDEEWADGRGYEELDGVNGTWDILERLEYFQDQARDIQDNVVPAAFADQMLLITEAILTIRNMVQLPENAAFMADFPPLKDLLCIILHLPSSETTVEIKHFALDIAEQLTPSLILDADDPLYRTLIAQLDSTDRGIILTSLRAIGRISMNLTEANKLGNVPPNNLQNITTWLLLNDDDLMDACLDFLYQYTAVVPNVETLLKAIKAEDLVAHLVRLLSHGAKKVHKEQILVPERRLPASDDVLPLPQDLQERLLSLEEPERCYTWLKCLFEEEPDAAITQIAIWSAYQQAFMARLQQMGRSMISPAEFIRNVNMVWTHAGAQIIRDGEVQKFIIKGIRARTRPVDPEGVEYWRCLWSLPNRPYSQKCNLYFNDTEKAFNHILEVHLGQKRGEDKRYPNTETEYQCRWAGCKKYATPTKMHLMQLMQHVKTHLEAVNGKINPRSEAKGEGQTNALLDSINGGSGKPKKRAHIVPARTISIVYEETQTTRDERNPNAPPQAAGTPLSAVLVLRNIARNVVKTESEEQLLKEHEMGGEGGGWNERLFRPLLPRLYEIMVENKALSGYITSLIQLIDD</sequence>
<dbReference type="EMBL" id="KB932813">
    <property type="protein sequence ID" value="EOO03720.1"/>
    <property type="molecule type" value="Genomic_DNA"/>
</dbReference>
<keyword evidence="2" id="KW-0805">Transcription regulation</keyword>
<dbReference type="InterPro" id="IPR036431">
    <property type="entry name" value="ARID_dom_sf"/>
</dbReference>
<evidence type="ECO:0000256" key="1">
    <source>
        <dbReference type="ARBA" id="ARBA00022853"/>
    </source>
</evidence>
<evidence type="ECO:0000256" key="4">
    <source>
        <dbReference type="ARBA" id="ARBA00023242"/>
    </source>
</evidence>
<feature type="domain" description="ARID" evidence="5">
    <location>
        <begin position="13"/>
        <end position="107"/>
    </location>
</feature>
<dbReference type="PROSITE" id="PS51011">
    <property type="entry name" value="ARID"/>
    <property type="match status" value="1"/>
</dbReference>
<dbReference type="GeneID" id="19328634"/>
<feature type="domain" description="RFX-type winged-helix" evidence="6">
    <location>
        <begin position="452"/>
        <end position="531"/>
    </location>
</feature>
<keyword evidence="8" id="KW-1185">Reference proteome</keyword>
<evidence type="ECO:0000256" key="3">
    <source>
        <dbReference type="ARBA" id="ARBA00023163"/>
    </source>
</evidence>
<keyword evidence="1" id="KW-0156">Chromatin regulator</keyword>
<dbReference type="SUPFAM" id="SSF48371">
    <property type="entry name" value="ARM repeat"/>
    <property type="match status" value="1"/>
</dbReference>
<dbReference type="Proteomes" id="UP000014074">
    <property type="component" value="Unassembled WGS sequence"/>
</dbReference>
<dbReference type="AlphaFoldDB" id="R8BWL2"/>
<keyword evidence="3" id="KW-0804">Transcription</keyword>
<reference evidence="8" key="1">
    <citation type="journal article" date="2013" name="Genome Announc.">
        <title>Draft genome sequence of the ascomycete Phaeoacremonium aleophilum strain UCR-PA7, a causal agent of the esca disease complex in grapevines.</title>
        <authorList>
            <person name="Blanco-Ulate B."/>
            <person name="Rolshausen P."/>
            <person name="Cantu D."/>
        </authorList>
    </citation>
    <scope>NUCLEOTIDE SEQUENCE [LARGE SCALE GENOMIC DNA]</scope>
    <source>
        <strain evidence="8">UCR-PA7</strain>
    </source>
</reference>
<evidence type="ECO:0000313" key="8">
    <source>
        <dbReference type="Proteomes" id="UP000014074"/>
    </source>
</evidence>
<dbReference type="InterPro" id="IPR001606">
    <property type="entry name" value="ARID_dom"/>
</dbReference>
<dbReference type="GO" id="GO:0006325">
    <property type="term" value="P:chromatin organization"/>
    <property type="evidence" value="ECO:0007669"/>
    <property type="project" value="UniProtKB-KW"/>
</dbReference>
<gene>
    <name evidence="7" type="ORF">UCRPA7_784</name>
</gene>
<protein>
    <submittedName>
        <fullName evidence="7">Putative rsc complex subunit rsc9 protein</fullName>
    </submittedName>
</protein>
<dbReference type="Pfam" id="PF01388">
    <property type="entry name" value="ARID"/>
    <property type="match status" value="1"/>
</dbReference>
<dbReference type="SMART" id="SM01014">
    <property type="entry name" value="ARID"/>
    <property type="match status" value="1"/>
</dbReference>
<dbReference type="SUPFAM" id="SSF46774">
    <property type="entry name" value="ARID-like"/>
    <property type="match status" value="1"/>
</dbReference>
<dbReference type="PROSITE" id="PS51526">
    <property type="entry name" value="RFX_DBD"/>
    <property type="match status" value="1"/>
</dbReference>
<accession>R8BWL2</accession>
<name>R8BWL2_PHAM7</name>
<proteinExistence type="predicted"/>
<dbReference type="InterPro" id="IPR016024">
    <property type="entry name" value="ARM-type_fold"/>
</dbReference>
<dbReference type="HOGENOM" id="CLU_008152_1_0_1"/>
<dbReference type="SMART" id="SM00501">
    <property type="entry name" value="BRIGHT"/>
    <property type="match status" value="1"/>
</dbReference>
<dbReference type="RefSeq" id="XP_007911568.1">
    <property type="nucleotide sequence ID" value="XM_007913377.1"/>
</dbReference>
<dbReference type="InterPro" id="IPR003150">
    <property type="entry name" value="DNA-bd_RFX"/>
</dbReference>
<organism evidence="7 8">
    <name type="scientific">Phaeoacremonium minimum (strain UCR-PA7)</name>
    <name type="common">Esca disease fungus</name>
    <name type="synonym">Togninia minima</name>
    <dbReference type="NCBI Taxonomy" id="1286976"/>
    <lineage>
        <taxon>Eukaryota</taxon>
        <taxon>Fungi</taxon>
        <taxon>Dikarya</taxon>
        <taxon>Ascomycota</taxon>
        <taxon>Pezizomycotina</taxon>
        <taxon>Sordariomycetes</taxon>
        <taxon>Sordariomycetidae</taxon>
        <taxon>Togniniales</taxon>
        <taxon>Togniniaceae</taxon>
        <taxon>Phaeoacremonium</taxon>
    </lineage>
</organism>
<dbReference type="eggNOG" id="ENOG502S6SH">
    <property type="taxonomic scope" value="Eukaryota"/>
</dbReference>
<evidence type="ECO:0000259" key="6">
    <source>
        <dbReference type="PROSITE" id="PS51526"/>
    </source>
</evidence>
<dbReference type="Gene3D" id="1.10.150.60">
    <property type="entry name" value="ARID DNA-binding domain"/>
    <property type="match status" value="1"/>
</dbReference>
<dbReference type="InterPro" id="IPR052406">
    <property type="entry name" value="Chromatin_Remodeling_Comp"/>
</dbReference>
<keyword evidence="4" id="KW-0539">Nucleus</keyword>
<dbReference type="Gene3D" id="3.30.160.60">
    <property type="entry name" value="Classic Zinc Finger"/>
    <property type="match status" value="1"/>
</dbReference>
<dbReference type="KEGG" id="tmn:UCRPA7_784"/>
<evidence type="ECO:0000313" key="7">
    <source>
        <dbReference type="EMBL" id="EOO03720.1"/>
    </source>
</evidence>
<dbReference type="GO" id="GO:0006355">
    <property type="term" value="P:regulation of DNA-templated transcription"/>
    <property type="evidence" value="ECO:0007669"/>
    <property type="project" value="InterPro"/>
</dbReference>
<dbReference type="CDD" id="cd16100">
    <property type="entry name" value="ARID"/>
    <property type="match status" value="1"/>
</dbReference>
<evidence type="ECO:0000259" key="5">
    <source>
        <dbReference type="PROSITE" id="PS51011"/>
    </source>
</evidence>
<dbReference type="PANTHER" id="PTHR22970">
    <property type="entry name" value="AT-RICH INTERACTIVE DOMAIN-CONTAINING PROTEIN 2"/>
    <property type="match status" value="1"/>
</dbReference>
<evidence type="ECO:0000256" key="2">
    <source>
        <dbReference type="ARBA" id="ARBA00023015"/>
    </source>
</evidence>